<feature type="coiled-coil region" evidence="1">
    <location>
        <begin position="27"/>
        <end position="68"/>
    </location>
</feature>
<reference evidence="2 3" key="1">
    <citation type="submission" date="2019-02" db="EMBL/GenBank/DDBJ databases">
        <title>Genome sequencing of the rare red list fungi Antrodiella citrinella (Flaviporus citrinellus).</title>
        <authorList>
            <person name="Buettner E."/>
            <person name="Kellner H."/>
        </authorList>
    </citation>
    <scope>NUCLEOTIDE SEQUENCE [LARGE SCALE GENOMIC DNA]</scope>
    <source>
        <strain evidence="2 3">DSM 108506</strain>
    </source>
</reference>
<name>A0A4S4MTI5_9APHY</name>
<dbReference type="AlphaFoldDB" id="A0A4S4MTI5"/>
<keyword evidence="1" id="KW-0175">Coiled coil</keyword>
<sequence>MDDSGLSVSTPRHVCQCQCSALIADLRKELKGDLRILKDDMDQIEHGMQVVKAEIQIMKNDLKSTEMNTTMGLQNLESGIVEQVETMNAHLNSVRIAAAKSQTAKECCLRYV</sequence>
<dbReference type="Proteomes" id="UP000308730">
    <property type="component" value="Unassembled WGS sequence"/>
</dbReference>
<protein>
    <submittedName>
        <fullName evidence="2">Uncharacterized protein</fullName>
    </submittedName>
</protein>
<proteinExistence type="predicted"/>
<accession>A0A4S4MTI5</accession>
<dbReference type="EMBL" id="SGPM01000158">
    <property type="protein sequence ID" value="THH28777.1"/>
    <property type="molecule type" value="Genomic_DNA"/>
</dbReference>
<gene>
    <name evidence="2" type="ORF">EUX98_g5414</name>
</gene>
<organism evidence="2 3">
    <name type="scientific">Antrodiella citrinella</name>
    <dbReference type="NCBI Taxonomy" id="2447956"/>
    <lineage>
        <taxon>Eukaryota</taxon>
        <taxon>Fungi</taxon>
        <taxon>Dikarya</taxon>
        <taxon>Basidiomycota</taxon>
        <taxon>Agaricomycotina</taxon>
        <taxon>Agaricomycetes</taxon>
        <taxon>Polyporales</taxon>
        <taxon>Steccherinaceae</taxon>
        <taxon>Antrodiella</taxon>
    </lineage>
</organism>
<comment type="caution">
    <text evidence="2">The sequence shown here is derived from an EMBL/GenBank/DDBJ whole genome shotgun (WGS) entry which is preliminary data.</text>
</comment>
<evidence type="ECO:0000313" key="3">
    <source>
        <dbReference type="Proteomes" id="UP000308730"/>
    </source>
</evidence>
<keyword evidence="3" id="KW-1185">Reference proteome</keyword>
<evidence type="ECO:0000313" key="2">
    <source>
        <dbReference type="EMBL" id="THH28777.1"/>
    </source>
</evidence>
<evidence type="ECO:0000256" key="1">
    <source>
        <dbReference type="SAM" id="Coils"/>
    </source>
</evidence>